<dbReference type="Proteomes" id="UP000646548">
    <property type="component" value="Unassembled WGS sequence"/>
</dbReference>
<gene>
    <name evidence="1" type="ORF">FQA47_009239</name>
</gene>
<evidence type="ECO:0000313" key="2">
    <source>
        <dbReference type="Proteomes" id="UP000646548"/>
    </source>
</evidence>
<protein>
    <submittedName>
        <fullName evidence="1">Uncharacterized protein</fullName>
    </submittedName>
</protein>
<dbReference type="AlphaFoldDB" id="A0A834CIQ4"/>
<proteinExistence type="predicted"/>
<comment type="caution">
    <text evidence="1">The sequence shown here is derived from an EMBL/GenBank/DDBJ whole genome shotgun (WGS) entry which is preliminary data.</text>
</comment>
<accession>A0A834CIQ4</accession>
<evidence type="ECO:0000313" key="1">
    <source>
        <dbReference type="EMBL" id="KAF6729243.1"/>
    </source>
</evidence>
<sequence>MSKKRSKKIKNHADKKKNMVMKLKSVCYFHGVHPWGNLDRKHLNSRYEGVVKMIFKRRRCIHNFSLMKKNNPFESKELPEHESGDVIPIYSGYEVPSFSLPSLLFL</sequence>
<dbReference type="EMBL" id="WKFB01000261">
    <property type="protein sequence ID" value="KAF6729243.1"/>
    <property type="molecule type" value="Genomic_DNA"/>
</dbReference>
<reference evidence="1" key="1">
    <citation type="journal article" name="BMC Genomics">
        <title>Long-read sequencing and de novo genome assembly of marine medaka (Oryzias melastigma).</title>
        <authorList>
            <person name="Liang P."/>
            <person name="Saqib H.S.A."/>
            <person name="Ni X."/>
            <person name="Shen Y."/>
        </authorList>
    </citation>
    <scope>NUCLEOTIDE SEQUENCE</scope>
    <source>
        <strain evidence="1">Bigg-433</strain>
    </source>
</reference>
<name>A0A834CIQ4_ORYME</name>
<organism evidence="1 2">
    <name type="scientific">Oryzias melastigma</name>
    <name type="common">Marine medaka</name>
    <dbReference type="NCBI Taxonomy" id="30732"/>
    <lineage>
        <taxon>Eukaryota</taxon>
        <taxon>Metazoa</taxon>
        <taxon>Chordata</taxon>
        <taxon>Craniata</taxon>
        <taxon>Vertebrata</taxon>
        <taxon>Euteleostomi</taxon>
        <taxon>Actinopterygii</taxon>
        <taxon>Neopterygii</taxon>
        <taxon>Teleostei</taxon>
        <taxon>Neoteleostei</taxon>
        <taxon>Acanthomorphata</taxon>
        <taxon>Ovalentaria</taxon>
        <taxon>Atherinomorphae</taxon>
        <taxon>Beloniformes</taxon>
        <taxon>Adrianichthyidae</taxon>
        <taxon>Oryziinae</taxon>
        <taxon>Oryzias</taxon>
    </lineage>
</organism>